<dbReference type="EMBL" id="BSXU01002778">
    <property type="protein sequence ID" value="GMG39272.1"/>
    <property type="molecule type" value="Genomic_DNA"/>
</dbReference>
<evidence type="ECO:0000256" key="8">
    <source>
        <dbReference type="ARBA" id="ARBA00023136"/>
    </source>
</evidence>
<keyword evidence="4" id="KW-0999">Mitochondrion inner membrane</keyword>
<evidence type="ECO:0000256" key="2">
    <source>
        <dbReference type="ARBA" id="ARBA00022448"/>
    </source>
</evidence>
<comment type="subcellular location">
    <subcellularLocation>
        <location evidence="1">Mitochondrion inner membrane</location>
        <topology evidence="1">Peripheral membrane protein</topology>
        <orientation evidence="1">Matrix side</orientation>
    </subcellularLocation>
</comment>
<evidence type="ECO:0000256" key="6">
    <source>
        <dbReference type="ARBA" id="ARBA00022982"/>
    </source>
</evidence>
<dbReference type="OrthoDB" id="6369905at2759"/>
<keyword evidence="2" id="KW-0813">Transport</keyword>
<evidence type="ECO:0000259" key="13">
    <source>
        <dbReference type="Pfam" id="PF00675"/>
    </source>
</evidence>
<dbReference type="Pfam" id="PF00675">
    <property type="entry name" value="Peptidase_M16"/>
    <property type="match status" value="1"/>
</dbReference>
<organism evidence="14 15">
    <name type="scientific">Ambrosiozyma monospora</name>
    <name type="common">Yeast</name>
    <name type="synonym">Endomycopsis monosporus</name>
    <dbReference type="NCBI Taxonomy" id="43982"/>
    <lineage>
        <taxon>Eukaryota</taxon>
        <taxon>Fungi</taxon>
        <taxon>Dikarya</taxon>
        <taxon>Ascomycota</taxon>
        <taxon>Saccharomycotina</taxon>
        <taxon>Pichiomycetes</taxon>
        <taxon>Pichiales</taxon>
        <taxon>Pichiaceae</taxon>
        <taxon>Ambrosiozyma</taxon>
    </lineage>
</organism>
<dbReference type="AlphaFoldDB" id="A0A9W6Z0G5"/>
<keyword evidence="5" id="KW-0809">Transit peptide</keyword>
<evidence type="ECO:0000256" key="7">
    <source>
        <dbReference type="ARBA" id="ARBA00023128"/>
    </source>
</evidence>
<evidence type="ECO:0000313" key="14">
    <source>
        <dbReference type="EMBL" id="GMG39272.1"/>
    </source>
</evidence>
<keyword evidence="3" id="KW-0679">Respiratory chain</keyword>
<comment type="similarity">
    <text evidence="9">Belongs to the peptidase M16 family. UQCRC2/QCR2 subfamily.</text>
</comment>
<evidence type="ECO:0000256" key="5">
    <source>
        <dbReference type="ARBA" id="ARBA00022946"/>
    </source>
</evidence>
<dbReference type="PANTHER" id="PTHR11851">
    <property type="entry name" value="METALLOPROTEASE"/>
    <property type="match status" value="1"/>
</dbReference>
<dbReference type="GO" id="GO:0005743">
    <property type="term" value="C:mitochondrial inner membrane"/>
    <property type="evidence" value="ECO:0007669"/>
    <property type="project" value="UniProtKB-SubCell"/>
</dbReference>
<keyword evidence="8" id="KW-0472">Membrane</keyword>
<protein>
    <recommendedName>
        <fullName evidence="10">Cytochrome b-c1 complex subunit 2, mitochondrial</fullName>
    </recommendedName>
    <alternativeName>
        <fullName evidence="12">Complex III subunit 2</fullName>
    </alternativeName>
    <alternativeName>
        <fullName evidence="11">Core protein II</fullName>
    </alternativeName>
</protein>
<sequence length="360" mass="37583">MFSKVSVRSFATSIPRAVKVSTTPSTAPSAVSTLKVIIKNAGSKSGPAGLPHLAAASSFLDTVSKTGLRLKRESELLGGEYKSSITRDNIVLEANFLKENLPYFVNVLGNVLTETQYKPHELKEIALPYASAVSYGASSTPSFAALEELHAISFRKGLGNPLYFDGSKSYTSEDVAAFAKSAITSESVEIIGENVVEADLSNFVKQSAFSSLPEGTTSIKAEQKTYTGVESRVRKAGVTSAVIGVPVSPAQTSAYSLLAAYVSANLQDPHTASVETKVAKYDSASLFYVSVSSSNAAEVSALITDAAKLIKSGADLSAYKSLASYQSGVSVSSAPSTVSVSALNLAVVGDIDAVPHVDEL</sequence>
<proteinExistence type="inferred from homology"/>
<dbReference type="GO" id="GO:0046872">
    <property type="term" value="F:metal ion binding"/>
    <property type="evidence" value="ECO:0007669"/>
    <property type="project" value="InterPro"/>
</dbReference>
<evidence type="ECO:0000256" key="4">
    <source>
        <dbReference type="ARBA" id="ARBA00022792"/>
    </source>
</evidence>
<dbReference type="InterPro" id="IPR011249">
    <property type="entry name" value="Metalloenz_LuxS/M16"/>
</dbReference>
<dbReference type="Gene3D" id="3.30.830.10">
    <property type="entry name" value="Metalloenzyme, LuxS/M16 peptidase-like"/>
    <property type="match status" value="2"/>
</dbReference>
<evidence type="ECO:0000256" key="9">
    <source>
        <dbReference type="ARBA" id="ARBA00038146"/>
    </source>
</evidence>
<feature type="domain" description="Peptidase M16 N-terminal" evidence="13">
    <location>
        <begin position="24"/>
        <end position="163"/>
    </location>
</feature>
<dbReference type="InterPro" id="IPR011765">
    <property type="entry name" value="Pept_M16_N"/>
</dbReference>
<dbReference type="Proteomes" id="UP001165063">
    <property type="component" value="Unassembled WGS sequence"/>
</dbReference>
<reference evidence="14" key="1">
    <citation type="submission" date="2023-04" db="EMBL/GenBank/DDBJ databases">
        <title>Ambrosiozyma monospora NBRC 1965.</title>
        <authorList>
            <person name="Ichikawa N."/>
            <person name="Sato H."/>
            <person name="Tonouchi N."/>
        </authorList>
    </citation>
    <scope>NUCLEOTIDE SEQUENCE</scope>
    <source>
        <strain evidence="14">NBRC 1965</strain>
    </source>
</reference>
<keyword evidence="7" id="KW-0496">Mitochondrion</keyword>
<keyword evidence="15" id="KW-1185">Reference proteome</keyword>
<name>A0A9W6Z0G5_AMBMO</name>
<comment type="caution">
    <text evidence="14">The sequence shown here is derived from an EMBL/GenBank/DDBJ whole genome shotgun (WGS) entry which is preliminary data.</text>
</comment>
<evidence type="ECO:0000313" key="15">
    <source>
        <dbReference type="Proteomes" id="UP001165063"/>
    </source>
</evidence>
<evidence type="ECO:0000256" key="11">
    <source>
        <dbReference type="ARBA" id="ARBA00041372"/>
    </source>
</evidence>
<dbReference type="InterPro" id="IPR050361">
    <property type="entry name" value="MPP/UQCRC_Complex"/>
</dbReference>
<evidence type="ECO:0000256" key="10">
    <source>
        <dbReference type="ARBA" id="ARBA00040751"/>
    </source>
</evidence>
<keyword evidence="6" id="KW-0249">Electron transport</keyword>
<dbReference type="SUPFAM" id="SSF63411">
    <property type="entry name" value="LuxS/MPP-like metallohydrolase"/>
    <property type="match status" value="2"/>
</dbReference>
<dbReference type="PANTHER" id="PTHR11851:SF209">
    <property type="entry name" value="CYTOCHROME B-C1 COMPLEX SUBUNIT 2, MITOCHONDRIAL"/>
    <property type="match status" value="1"/>
</dbReference>
<evidence type="ECO:0000256" key="3">
    <source>
        <dbReference type="ARBA" id="ARBA00022660"/>
    </source>
</evidence>
<evidence type="ECO:0000256" key="12">
    <source>
        <dbReference type="ARBA" id="ARBA00041778"/>
    </source>
</evidence>
<accession>A0A9W6Z0G5</accession>
<gene>
    <name evidence="14" type="ORF">Amon01_000520200</name>
</gene>
<evidence type="ECO:0000256" key="1">
    <source>
        <dbReference type="ARBA" id="ARBA00004443"/>
    </source>
</evidence>